<dbReference type="EMBL" id="LNIX01000002">
    <property type="protein sequence ID" value="OXA60825.1"/>
    <property type="molecule type" value="Genomic_DNA"/>
</dbReference>
<dbReference type="OrthoDB" id="346839at2759"/>
<evidence type="ECO:0000313" key="5">
    <source>
        <dbReference type="EMBL" id="OXA60825.1"/>
    </source>
</evidence>
<organism evidence="5 6">
    <name type="scientific">Folsomia candida</name>
    <name type="common">Springtail</name>
    <dbReference type="NCBI Taxonomy" id="158441"/>
    <lineage>
        <taxon>Eukaryota</taxon>
        <taxon>Metazoa</taxon>
        <taxon>Ecdysozoa</taxon>
        <taxon>Arthropoda</taxon>
        <taxon>Hexapoda</taxon>
        <taxon>Collembola</taxon>
        <taxon>Entomobryomorpha</taxon>
        <taxon>Isotomoidea</taxon>
        <taxon>Isotomidae</taxon>
        <taxon>Proisotominae</taxon>
        <taxon>Folsomia</taxon>
    </lineage>
</organism>
<reference evidence="5 6" key="1">
    <citation type="submission" date="2015-12" db="EMBL/GenBank/DDBJ databases">
        <title>The genome of Folsomia candida.</title>
        <authorList>
            <person name="Faddeeva A."/>
            <person name="Derks M.F."/>
            <person name="Anvar Y."/>
            <person name="Smit S."/>
            <person name="Van Straalen N."/>
            <person name="Roelofs D."/>
        </authorList>
    </citation>
    <scope>NUCLEOTIDE SEQUENCE [LARGE SCALE GENOMIC DNA]</scope>
    <source>
        <strain evidence="5 6">VU population</strain>
        <tissue evidence="5">Whole body</tissue>
    </source>
</reference>
<evidence type="ECO:0000256" key="3">
    <source>
        <dbReference type="SAM" id="MobiDB-lite"/>
    </source>
</evidence>
<dbReference type="Gene3D" id="3.30.70.330">
    <property type="match status" value="1"/>
</dbReference>
<dbReference type="GO" id="GO:0003729">
    <property type="term" value="F:mRNA binding"/>
    <property type="evidence" value="ECO:0007669"/>
    <property type="project" value="TreeGrafter"/>
</dbReference>
<keyword evidence="1 2" id="KW-0694">RNA-binding</keyword>
<dbReference type="InterPro" id="IPR034784">
    <property type="entry name" value="PDIP3_RRM"/>
</dbReference>
<dbReference type="PANTHER" id="PTHR19965:SF35">
    <property type="entry name" value="RNA ANNEALING PROTEIN YRA1"/>
    <property type="match status" value="1"/>
</dbReference>
<feature type="region of interest" description="Disordered" evidence="3">
    <location>
        <begin position="1"/>
        <end position="27"/>
    </location>
</feature>
<proteinExistence type="predicted"/>
<evidence type="ECO:0000256" key="2">
    <source>
        <dbReference type="PROSITE-ProRule" id="PRU00176"/>
    </source>
</evidence>
<feature type="region of interest" description="Disordered" evidence="3">
    <location>
        <begin position="283"/>
        <end position="314"/>
    </location>
</feature>
<dbReference type="AlphaFoldDB" id="A0A226ET87"/>
<dbReference type="GO" id="GO:0005634">
    <property type="term" value="C:nucleus"/>
    <property type="evidence" value="ECO:0007669"/>
    <property type="project" value="TreeGrafter"/>
</dbReference>
<keyword evidence="6" id="KW-1185">Reference proteome</keyword>
<dbReference type="PROSITE" id="PS50102">
    <property type="entry name" value="RRM"/>
    <property type="match status" value="1"/>
</dbReference>
<dbReference type="STRING" id="158441.A0A226ET87"/>
<feature type="region of interest" description="Disordered" evidence="3">
    <location>
        <begin position="247"/>
        <end position="270"/>
    </location>
</feature>
<dbReference type="SMART" id="SM00360">
    <property type="entry name" value="RRM"/>
    <property type="match status" value="1"/>
</dbReference>
<sequence length="455" mass="48428">MQRATVGMRGFPRGGGRGSIKSRLGVSPGGGIGRRNVRIVQRTAGIQRRLGGMGGGSVAISPLSARAVGIKARLGGRGGTGAGIRGRRSVAALAIGEVLLDARQKINLSRVQTGRIGDARQKIEEKRRKNSIGDGRIRNLRIITPTADHYNNGRGDTMSGGMSMRPQSHPQQGLISRSERESMGYEGVFRSAAPDPYAYNVMREAPMMAPPSRITRSGAGGGYPPGIRIAPSQDDFVLTRTIRNPTASSAYGGGGGGMRSDYIGRSPPQGVARVAPSIQYASHSSYNRSSLREQPMDMDDDMYDAPPPPPRRQEYSVDSQCRILVSNLQPSVTADDIVELFSDIGPLTDCRMTASGQAEVSYSRKSDALKAIEAYHNRLLDGSAMRVFLDASPPSRPSMSNSGSYTALKSASGASIKLPAGKKDFIKIQPDIGAIHKVLFNPGSSATRGLFKGGQ</sequence>
<dbReference type="InterPro" id="IPR051229">
    <property type="entry name" value="ALYREF_mRNA_export"/>
</dbReference>
<dbReference type="InterPro" id="IPR035979">
    <property type="entry name" value="RBD_domain_sf"/>
</dbReference>
<dbReference type="OMA" id="REAPMMA"/>
<protein>
    <submittedName>
        <fullName evidence="5">Polymerase delta-interacting protein 3</fullName>
    </submittedName>
</protein>
<dbReference type="InterPro" id="IPR000504">
    <property type="entry name" value="RRM_dom"/>
</dbReference>
<gene>
    <name evidence="5" type="ORF">Fcan01_05544</name>
</gene>
<evidence type="ECO:0000313" key="6">
    <source>
        <dbReference type="Proteomes" id="UP000198287"/>
    </source>
</evidence>
<evidence type="ECO:0000256" key="1">
    <source>
        <dbReference type="ARBA" id="ARBA00022884"/>
    </source>
</evidence>
<comment type="caution">
    <text evidence="5">The sequence shown here is derived from an EMBL/GenBank/DDBJ whole genome shotgun (WGS) entry which is preliminary data.</text>
</comment>
<evidence type="ECO:0000259" key="4">
    <source>
        <dbReference type="PROSITE" id="PS50102"/>
    </source>
</evidence>
<dbReference type="GO" id="GO:0006406">
    <property type="term" value="P:mRNA export from nucleus"/>
    <property type="evidence" value="ECO:0007669"/>
    <property type="project" value="TreeGrafter"/>
</dbReference>
<accession>A0A226ET87</accession>
<dbReference type="Pfam" id="PF00076">
    <property type="entry name" value="RRM_1"/>
    <property type="match status" value="1"/>
</dbReference>
<dbReference type="Proteomes" id="UP000198287">
    <property type="component" value="Unassembled WGS sequence"/>
</dbReference>
<dbReference type="SUPFAM" id="SSF54928">
    <property type="entry name" value="RNA-binding domain, RBD"/>
    <property type="match status" value="1"/>
</dbReference>
<name>A0A226ET87_FOLCA</name>
<dbReference type="PANTHER" id="PTHR19965">
    <property type="entry name" value="RNA AND EXPORT FACTOR BINDING PROTEIN"/>
    <property type="match status" value="1"/>
</dbReference>
<dbReference type="CDD" id="cd12681">
    <property type="entry name" value="RRM_SKAR"/>
    <property type="match status" value="1"/>
</dbReference>
<dbReference type="InterPro" id="IPR012677">
    <property type="entry name" value="Nucleotide-bd_a/b_plait_sf"/>
</dbReference>
<feature type="domain" description="RRM" evidence="4">
    <location>
        <begin position="321"/>
        <end position="392"/>
    </location>
</feature>